<gene>
    <name evidence="2" type="ORF">UFOPK2399_00359</name>
</gene>
<evidence type="ECO:0000313" key="2">
    <source>
        <dbReference type="EMBL" id="CAB4686385.1"/>
    </source>
</evidence>
<name>A0A6J6NNX2_9ZZZZ</name>
<dbReference type="InterPro" id="IPR000644">
    <property type="entry name" value="CBS_dom"/>
</dbReference>
<organism evidence="2">
    <name type="scientific">freshwater metagenome</name>
    <dbReference type="NCBI Taxonomy" id="449393"/>
    <lineage>
        <taxon>unclassified sequences</taxon>
        <taxon>metagenomes</taxon>
        <taxon>ecological metagenomes</taxon>
    </lineage>
</organism>
<sequence length="144" mass="15756">MHPKLIDRTVAETLTVAEVMLPRPKTVATDLTVAQARERFEDQTLRTILFADDAVFRGALDRADLPEAGQDNELAVAFARTDVVTVTPSQAMHDVMAAFEGLNERRIVVLDEDGASLRGLLCLKRDGRAFCAAGPRDPERAASH</sequence>
<reference evidence="2" key="1">
    <citation type="submission" date="2020-05" db="EMBL/GenBank/DDBJ databases">
        <authorList>
            <person name="Chiriac C."/>
            <person name="Salcher M."/>
            <person name="Ghai R."/>
            <person name="Kavagutti S V."/>
        </authorList>
    </citation>
    <scope>NUCLEOTIDE SEQUENCE</scope>
</reference>
<proteinExistence type="predicted"/>
<dbReference type="InterPro" id="IPR046342">
    <property type="entry name" value="CBS_dom_sf"/>
</dbReference>
<dbReference type="SUPFAM" id="SSF54631">
    <property type="entry name" value="CBS-domain pair"/>
    <property type="match status" value="1"/>
</dbReference>
<dbReference type="Pfam" id="PF00571">
    <property type="entry name" value="CBS"/>
    <property type="match status" value="1"/>
</dbReference>
<feature type="domain" description="CBS" evidence="1">
    <location>
        <begin position="79"/>
        <end position="123"/>
    </location>
</feature>
<dbReference type="EMBL" id="CAEZXP010000001">
    <property type="protein sequence ID" value="CAB4686385.1"/>
    <property type="molecule type" value="Genomic_DNA"/>
</dbReference>
<protein>
    <submittedName>
        <fullName evidence="2">Unannotated protein</fullName>
    </submittedName>
</protein>
<evidence type="ECO:0000259" key="1">
    <source>
        <dbReference type="Pfam" id="PF00571"/>
    </source>
</evidence>
<dbReference type="Gene3D" id="3.10.580.10">
    <property type="entry name" value="CBS-domain"/>
    <property type="match status" value="1"/>
</dbReference>
<accession>A0A6J6NNX2</accession>
<dbReference type="AlphaFoldDB" id="A0A6J6NNX2"/>